<dbReference type="GO" id="GO:0016491">
    <property type="term" value="F:oxidoreductase activity"/>
    <property type="evidence" value="ECO:0007669"/>
    <property type="project" value="InterPro"/>
</dbReference>
<sequence>MIQNLGFIGLGIMGRPMAHNLLENGYGLTVHNRSQPAVDELVAAGAKAGDSPVAVAAKSDVVFTMLPDSPDVETVILGPRGVLEGAKAGTTIIDMSTIAPDVTRHIAKAASEKGIYMLDAPVSGSDKGAREMTLNNGRWAERGVRGLSAFAQR</sequence>
<evidence type="ECO:0000259" key="1">
    <source>
        <dbReference type="Pfam" id="PF03446"/>
    </source>
</evidence>
<dbReference type="PANTHER" id="PTHR43060:SF15">
    <property type="entry name" value="3-HYDROXYISOBUTYRATE DEHYDROGENASE-LIKE 1, MITOCHONDRIAL-RELATED"/>
    <property type="match status" value="1"/>
</dbReference>
<feature type="non-terminal residue" evidence="2">
    <location>
        <position position="153"/>
    </location>
</feature>
<dbReference type="InterPro" id="IPR002204">
    <property type="entry name" value="3-OH-isobutyrate_DH-rel_CS"/>
</dbReference>
<feature type="domain" description="6-phosphogluconate dehydrogenase NADP-binding" evidence="1">
    <location>
        <begin position="5"/>
        <end position="134"/>
    </location>
</feature>
<dbReference type="InterPro" id="IPR036291">
    <property type="entry name" value="NAD(P)-bd_dom_sf"/>
</dbReference>
<evidence type="ECO:0000313" key="2">
    <source>
        <dbReference type="EMBL" id="SVE37181.1"/>
    </source>
</evidence>
<dbReference type="GO" id="GO:0050661">
    <property type="term" value="F:NADP binding"/>
    <property type="evidence" value="ECO:0007669"/>
    <property type="project" value="InterPro"/>
</dbReference>
<dbReference type="PANTHER" id="PTHR43060">
    <property type="entry name" value="3-HYDROXYISOBUTYRATE DEHYDROGENASE-LIKE 1, MITOCHONDRIAL-RELATED"/>
    <property type="match status" value="1"/>
</dbReference>
<protein>
    <recommendedName>
        <fullName evidence="1">6-phosphogluconate dehydrogenase NADP-binding domain-containing protein</fullName>
    </recommendedName>
</protein>
<accession>A0A383CYC9</accession>
<dbReference type="AlphaFoldDB" id="A0A383CYC9"/>
<organism evidence="2">
    <name type="scientific">marine metagenome</name>
    <dbReference type="NCBI Taxonomy" id="408172"/>
    <lineage>
        <taxon>unclassified sequences</taxon>
        <taxon>metagenomes</taxon>
        <taxon>ecological metagenomes</taxon>
    </lineage>
</organism>
<name>A0A383CYC9_9ZZZZ</name>
<dbReference type="InterPro" id="IPR006115">
    <property type="entry name" value="6PGDH_NADP-bd"/>
</dbReference>
<reference evidence="2" key="1">
    <citation type="submission" date="2018-05" db="EMBL/GenBank/DDBJ databases">
        <authorList>
            <person name="Lanie J.A."/>
            <person name="Ng W.-L."/>
            <person name="Kazmierczak K.M."/>
            <person name="Andrzejewski T.M."/>
            <person name="Davidsen T.M."/>
            <person name="Wayne K.J."/>
            <person name="Tettelin H."/>
            <person name="Glass J.I."/>
            <person name="Rusch D."/>
            <person name="Podicherti R."/>
            <person name="Tsui H.-C.T."/>
            <person name="Winkler M.E."/>
        </authorList>
    </citation>
    <scope>NUCLEOTIDE SEQUENCE</scope>
</reference>
<dbReference type="Pfam" id="PF03446">
    <property type="entry name" value="NAD_binding_2"/>
    <property type="match status" value="1"/>
</dbReference>
<dbReference type="PROSITE" id="PS00895">
    <property type="entry name" value="3_HYDROXYISOBUT_DH"/>
    <property type="match status" value="1"/>
</dbReference>
<dbReference type="Gene3D" id="3.40.50.720">
    <property type="entry name" value="NAD(P)-binding Rossmann-like Domain"/>
    <property type="match status" value="1"/>
</dbReference>
<dbReference type="SUPFAM" id="SSF51735">
    <property type="entry name" value="NAD(P)-binding Rossmann-fold domains"/>
    <property type="match status" value="1"/>
</dbReference>
<proteinExistence type="predicted"/>
<gene>
    <name evidence="2" type="ORF">METZ01_LOCUS490035</name>
</gene>
<dbReference type="EMBL" id="UINC01212728">
    <property type="protein sequence ID" value="SVE37181.1"/>
    <property type="molecule type" value="Genomic_DNA"/>
</dbReference>